<dbReference type="InterPro" id="IPR007889">
    <property type="entry name" value="HTH_Psq"/>
</dbReference>
<feature type="coiled-coil region" evidence="2">
    <location>
        <begin position="790"/>
        <end position="817"/>
    </location>
</feature>
<dbReference type="AlphaFoldDB" id="A0A7R8Z7U7"/>
<feature type="region of interest" description="Disordered" evidence="3">
    <location>
        <begin position="76"/>
        <end position="156"/>
    </location>
</feature>
<feature type="compositionally biased region" description="Basic and acidic residues" evidence="3">
    <location>
        <begin position="1181"/>
        <end position="1195"/>
    </location>
</feature>
<feature type="compositionally biased region" description="Low complexity" evidence="3">
    <location>
        <begin position="139"/>
        <end position="151"/>
    </location>
</feature>
<dbReference type="InterPro" id="IPR009057">
    <property type="entry name" value="Homeodomain-like_sf"/>
</dbReference>
<feature type="compositionally biased region" description="Low complexity" evidence="3">
    <location>
        <begin position="108"/>
        <end position="124"/>
    </location>
</feature>
<comment type="subcellular location">
    <subcellularLocation>
        <location evidence="1">Nucleus</location>
    </subcellularLocation>
</comment>
<feature type="compositionally biased region" description="Basic residues" evidence="3">
    <location>
        <begin position="1202"/>
        <end position="1216"/>
    </location>
</feature>
<feature type="compositionally biased region" description="Polar residues" evidence="3">
    <location>
        <begin position="27"/>
        <end position="36"/>
    </location>
</feature>
<feature type="region of interest" description="Disordered" evidence="3">
    <location>
        <begin position="1174"/>
        <end position="1233"/>
    </location>
</feature>
<dbReference type="GO" id="GO:0005634">
    <property type="term" value="C:nucleus"/>
    <property type="evidence" value="ECO:0007669"/>
    <property type="project" value="UniProtKB-SubCell"/>
</dbReference>
<feature type="coiled-coil region" evidence="2">
    <location>
        <begin position="664"/>
        <end position="761"/>
    </location>
</feature>
<dbReference type="Gene3D" id="1.10.10.60">
    <property type="entry name" value="Homeodomain-like"/>
    <property type="match status" value="1"/>
</dbReference>
<proteinExistence type="predicted"/>
<organism evidence="5">
    <name type="scientific">Timema douglasi</name>
    <name type="common">Walking stick</name>
    <dbReference type="NCBI Taxonomy" id="61478"/>
    <lineage>
        <taxon>Eukaryota</taxon>
        <taxon>Metazoa</taxon>
        <taxon>Ecdysozoa</taxon>
        <taxon>Arthropoda</taxon>
        <taxon>Hexapoda</taxon>
        <taxon>Insecta</taxon>
        <taxon>Pterygota</taxon>
        <taxon>Neoptera</taxon>
        <taxon>Polyneoptera</taxon>
        <taxon>Phasmatodea</taxon>
        <taxon>Timematodea</taxon>
        <taxon>Timematoidea</taxon>
        <taxon>Timematidae</taxon>
        <taxon>Timema</taxon>
    </lineage>
</organism>
<feature type="compositionally biased region" description="Low complexity" evidence="3">
    <location>
        <begin position="77"/>
        <end position="99"/>
    </location>
</feature>
<dbReference type="SUPFAM" id="SSF46689">
    <property type="entry name" value="Homeodomain-like"/>
    <property type="match status" value="1"/>
</dbReference>
<feature type="compositionally biased region" description="Low complexity" evidence="3">
    <location>
        <begin position="43"/>
        <end position="59"/>
    </location>
</feature>
<name>A0A7R8Z7U7_TIMDO</name>
<keyword evidence="2" id="KW-0175">Coiled coil</keyword>
<evidence type="ECO:0000256" key="1">
    <source>
        <dbReference type="ARBA" id="ARBA00004123"/>
    </source>
</evidence>
<evidence type="ECO:0000256" key="2">
    <source>
        <dbReference type="SAM" id="Coils"/>
    </source>
</evidence>
<evidence type="ECO:0000313" key="5">
    <source>
        <dbReference type="EMBL" id="CAD7199574.1"/>
    </source>
</evidence>
<feature type="coiled-coil region" evidence="2">
    <location>
        <begin position="256"/>
        <end position="347"/>
    </location>
</feature>
<dbReference type="GO" id="GO:0003677">
    <property type="term" value="F:DNA binding"/>
    <property type="evidence" value="ECO:0007669"/>
    <property type="project" value="InterPro"/>
</dbReference>
<feature type="compositionally biased region" description="Low complexity" evidence="3">
    <location>
        <begin position="1"/>
        <end position="18"/>
    </location>
</feature>
<gene>
    <name evidence="5" type="ORF">TDIB3V08_LOCUS5822</name>
</gene>
<feature type="domain" description="HTH psq-type" evidence="4">
    <location>
        <begin position="461"/>
        <end position="512"/>
    </location>
</feature>
<evidence type="ECO:0000256" key="3">
    <source>
        <dbReference type="SAM" id="MobiDB-lite"/>
    </source>
</evidence>
<feature type="region of interest" description="Disordered" evidence="3">
    <location>
        <begin position="1"/>
        <end position="60"/>
    </location>
</feature>
<accession>A0A7R8Z7U7</accession>
<dbReference type="EMBL" id="OA566846">
    <property type="protein sequence ID" value="CAD7199574.1"/>
    <property type="molecule type" value="Genomic_DNA"/>
</dbReference>
<evidence type="ECO:0000259" key="4">
    <source>
        <dbReference type="Pfam" id="PF04218"/>
    </source>
</evidence>
<reference evidence="5" key="1">
    <citation type="submission" date="2020-11" db="EMBL/GenBank/DDBJ databases">
        <authorList>
            <person name="Tran Van P."/>
        </authorList>
    </citation>
    <scope>NUCLEOTIDE SEQUENCE</scope>
</reference>
<feature type="compositionally biased region" description="Polar residues" evidence="3">
    <location>
        <begin position="125"/>
        <end position="138"/>
    </location>
</feature>
<sequence length="1233" mass="142868">MECGQGMQQGQRQAMRQRQIAEERSIAHSQYSMTNANPPPNIQHRQTQPQLRQQQQIHHSQQEINLPHVAQQFNPLQTSRQQAQSSQVQQGQAPQSTQQHKQPQVHSKAAQQQPQTAQQLLQKTHVTQGQPQMQQSYNAPQLQSHQAAAAQSMTNQTENLETQGVIEAEMLQLKLKKESDKLINWKVQQMFTISNLEQSLKESEEIRERQKKNIFDLQMQLEKDIQNRQHDAKIRESLIESLQNCYKAKDAVTLNQDSLKELIVELSENIQNIESLYTKKVEHLESAAVKEQELRKQELDQCRNVQTTLEKKVEDLESHLHKESTVREELKRNLTVSSKQIQDLVKAKEKFQLETQQKLNNAFSMIKAKDDIINGKEADITELKGELERMKSLENELFTLKLAHQKISFEKTGVGGDLATQRYYPSHLTPALEHHKLPFMPHQLRENHSHVNLCQTMASNKRKCIYLSFLEKLKLIEQLESSVSVANVCKEYGIAKQTVSRIRKNKDKFKTFSLQCDVEKTVSYRKRLKLPSDTNLEKAVHKWYVQHRSSGVVVRDQNTDNEEELQPLSKSKLSSAHEALDILIGVIDLTSDPELQPFYGHFRTAREIIVRKQHQKYSQKKIDSVFKPTSAEQNIVPVLSDKLDISTSTTLSLETKIKDMEYRLEESSSRNRSFETQLRDLQEAKDALTSRVGQYTATQQDLEQEISQLNHELENLQSNHTSETENLKSVIQSRWDEIQKCDNLKMQSEMKEQKMSELTRMSEVQREEKTNIEKLLSAKSEEIMKLCKDLEDAHTQQEEWKVKFEKLEIEMAEQNDKTSHEWEKKWKEAIKEKDQALIESQLMVDKIKKDVEVRLHSELDKLNKIKEDVLQSSTKEIGDIVNEKDTIIEELKEIIKKEKESKENEVMILKKELENVTSSRSEEINKLKSDMRVLQQEKSEYIQKAKKELEDSKAESSAKLKDIMRMMTIEDKELRSQLVLKDKEISSVQSNLASNEKEVRALTEKIAELGKNHKDLTLEKKHQEELNKKMKEELNHLTKKINRMEENALIGVAKPIASSTPIINHGSSPIESALKINKGKEIRSPVQFDDLSSRSILKSPLESLNIGNDHSKKKVVFDISENENSDASIDISTLRPRNRKRFNKTKFNEKDGSYPIKKNRDEDMANSSVFAKPITHSMNKMPHERVFKNVSKENEGNTPKNTHSKRKQSNKFFKNRTNKDDSSPTLDFDFLFN</sequence>
<protein>
    <recommendedName>
        <fullName evidence="4">HTH psq-type domain-containing protein</fullName>
    </recommendedName>
</protein>
<feature type="coiled-coil region" evidence="2">
    <location>
        <begin position="892"/>
        <end position="1047"/>
    </location>
</feature>
<feature type="coiled-coil region" evidence="2">
    <location>
        <begin position="193"/>
        <end position="220"/>
    </location>
</feature>
<dbReference type="Pfam" id="PF04218">
    <property type="entry name" value="CENP-B_N"/>
    <property type="match status" value="1"/>
</dbReference>